<gene>
    <name evidence="2" type="ORF">ACFOW3_14825</name>
</gene>
<feature type="compositionally biased region" description="Basic and acidic residues" evidence="1">
    <location>
        <begin position="49"/>
        <end position="79"/>
    </location>
</feature>
<evidence type="ECO:0000313" key="2">
    <source>
        <dbReference type="EMBL" id="MFC3935885.1"/>
    </source>
</evidence>
<organism evidence="2 3">
    <name type="scientific">Acidovorax facilis</name>
    <dbReference type="NCBI Taxonomy" id="12917"/>
    <lineage>
        <taxon>Bacteria</taxon>
        <taxon>Pseudomonadati</taxon>
        <taxon>Pseudomonadota</taxon>
        <taxon>Betaproteobacteria</taxon>
        <taxon>Burkholderiales</taxon>
        <taxon>Comamonadaceae</taxon>
        <taxon>Acidovorax</taxon>
    </lineage>
</organism>
<proteinExistence type="predicted"/>
<evidence type="ECO:0000313" key="3">
    <source>
        <dbReference type="Proteomes" id="UP001595693"/>
    </source>
</evidence>
<feature type="compositionally biased region" description="Acidic residues" evidence="1">
    <location>
        <begin position="102"/>
        <end position="120"/>
    </location>
</feature>
<sequence>MAKSSLLGIDADNLSPLHSAKGNDSLGPSDASDSGSDSTGLYGTDPDNDTDRYGTGERASVEPELQLESRDILPDHLESMDTDDDTAENGDVRAGADRYPDDDPADDPELDPDSGDGAEA</sequence>
<feature type="compositionally biased region" description="Basic and acidic residues" evidence="1">
    <location>
        <begin position="90"/>
        <end position="101"/>
    </location>
</feature>
<evidence type="ECO:0008006" key="4">
    <source>
        <dbReference type="Google" id="ProtNLM"/>
    </source>
</evidence>
<feature type="region of interest" description="Disordered" evidence="1">
    <location>
        <begin position="1"/>
        <end position="120"/>
    </location>
</feature>
<dbReference type="EMBL" id="JBHSAJ010000042">
    <property type="protein sequence ID" value="MFC3935885.1"/>
    <property type="molecule type" value="Genomic_DNA"/>
</dbReference>
<dbReference type="Proteomes" id="UP001595693">
    <property type="component" value="Unassembled WGS sequence"/>
</dbReference>
<reference evidence="3" key="1">
    <citation type="journal article" date="2019" name="Int. J. Syst. Evol. Microbiol.">
        <title>The Global Catalogue of Microorganisms (GCM) 10K type strain sequencing project: providing services to taxonomists for standard genome sequencing and annotation.</title>
        <authorList>
            <consortium name="The Broad Institute Genomics Platform"/>
            <consortium name="The Broad Institute Genome Sequencing Center for Infectious Disease"/>
            <person name="Wu L."/>
            <person name="Ma J."/>
        </authorList>
    </citation>
    <scope>NUCLEOTIDE SEQUENCE [LARGE SCALE GENOMIC DNA]</scope>
    <source>
        <strain evidence="3">CCUG 2113</strain>
    </source>
</reference>
<accession>A0ABV8DBZ2</accession>
<dbReference type="RefSeq" id="WP_055399533.1">
    <property type="nucleotide sequence ID" value="NZ_JAMXAX010000037.1"/>
</dbReference>
<keyword evidence="3" id="KW-1185">Reference proteome</keyword>
<comment type="caution">
    <text evidence="2">The sequence shown here is derived from an EMBL/GenBank/DDBJ whole genome shotgun (WGS) entry which is preliminary data.</text>
</comment>
<protein>
    <recommendedName>
        <fullName evidence="4">Chemotaxis protein</fullName>
    </recommendedName>
</protein>
<evidence type="ECO:0000256" key="1">
    <source>
        <dbReference type="SAM" id="MobiDB-lite"/>
    </source>
</evidence>
<feature type="compositionally biased region" description="Low complexity" evidence="1">
    <location>
        <begin position="24"/>
        <end position="40"/>
    </location>
</feature>
<name>A0ABV8DBZ2_9BURK</name>